<name>A0A2P2J9Q0_RHIMU</name>
<dbReference type="AlphaFoldDB" id="A0A2P2J9Q0"/>
<organism evidence="1">
    <name type="scientific">Rhizophora mucronata</name>
    <name type="common">Asiatic mangrove</name>
    <dbReference type="NCBI Taxonomy" id="61149"/>
    <lineage>
        <taxon>Eukaryota</taxon>
        <taxon>Viridiplantae</taxon>
        <taxon>Streptophyta</taxon>
        <taxon>Embryophyta</taxon>
        <taxon>Tracheophyta</taxon>
        <taxon>Spermatophyta</taxon>
        <taxon>Magnoliopsida</taxon>
        <taxon>eudicotyledons</taxon>
        <taxon>Gunneridae</taxon>
        <taxon>Pentapetalae</taxon>
        <taxon>rosids</taxon>
        <taxon>fabids</taxon>
        <taxon>Malpighiales</taxon>
        <taxon>Rhizophoraceae</taxon>
        <taxon>Rhizophora</taxon>
    </lineage>
</organism>
<dbReference type="EMBL" id="GGEC01009721">
    <property type="protein sequence ID" value="MBW90204.1"/>
    <property type="molecule type" value="Transcribed_RNA"/>
</dbReference>
<evidence type="ECO:0000313" key="1">
    <source>
        <dbReference type="EMBL" id="MBW90204.1"/>
    </source>
</evidence>
<accession>A0A2P2J9Q0</accession>
<protein>
    <submittedName>
        <fullName evidence="1">Uncharacterized protein</fullName>
    </submittedName>
</protein>
<reference evidence="1" key="1">
    <citation type="submission" date="2018-02" db="EMBL/GenBank/DDBJ databases">
        <title>Rhizophora mucronata_Transcriptome.</title>
        <authorList>
            <person name="Meera S.P."/>
            <person name="Sreeshan A."/>
            <person name="Augustine A."/>
        </authorList>
    </citation>
    <scope>NUCLEOTIDE SEQUENCE</scope>
    <source>
        <tissue evidence="1">Leaf</tissue>
    </source>
</reference>
<proteinExistence type="predicted"/>
<sequence>MYHQQTQVAHQMKAPSSCQSLWCFSCSLPHHSVQEFSDQLVNCLIISDPAFDICPLIMVLMSIIESQSV</sequence>